<dbReference type="PANTHER" id="PTHR40763:SF5">
    <property type="entry name" value="MEMBRANE PROTEIN"/>
    <property type="match status" value="1"/>
</dbReference>
<dbReference type="Pfam" id="PF09922">
    <property type="entry name" value="LiaF-like_C"/>
    <property type="match status" value="1"/>
</dbReference>
<dbReference type="OrthoDB" id="129627at2"/>
<dbReference type="Proteomes" id="UP000305848">
    <property type="component" value="Unassembled WGS sequence"/>
</dbReference>
<dbReference type="PANTHER" id="PTHR40763">
    <property type="entry name" value="MEMBRANE PROTEIN-RELATED"/>
    <property type="match status" value="1"/>
</dbReference>
<feature type="transmembrane region" description="Helical" evidence="1">
    <location>
        <begin position="97"/>
        <end position="112"/>
    </location>
</feature>
<evidence type="ECO:0000259" key="3">
    <source>
        <dbReference type="Pfam" id="PF22570"/>
    </source>
</evidence>
<evidence type="ECO:0000259" key="2">
    <source>
        <dbReference type="Pfam" id="PF09922"/>
    </source>
</evidence>
<accession>A0A4U3KYI2</accession>
<evidence type="ECO:0000313" key="4">
    <source>
        <dbReference type="EMBL" id="TKK67432.1"/>
    </source>
</evidence>
<keyword evidence="1" id="KW-0472">Membrane</keyword>
<feature type="transmembrane region" description="Helical" evidence="1">
    <location>
        <begin position="20"/>
        <end position="38"/>
    </location>
</feature>
<feature type="transmembrane region" description="Helical" evidence="1">
    <location>
        <begin position="71"/>
        <end position="91"/>
    </location>
</feature>
<feature type="transmembrane region" description="Helical" evidence="1">
    <location>
        <begin position="44"/>
        <end position="64"/>
    </location>
</feature>
<keyword evidence="5" id="KW-1185">Reference proteome</keyword>
<keyword evidence="1" id="KW-0812">Transmembrane</keyword>
<dbReference type="InterPro" id="IPR054331">
    <property type="entry name" value="LiaF_TM"/>
</dbReference>
<dbReference type="EMBL" id="SZQL01000011">
    <property type="protein sequence ID" value="TKK67432.1"/>
    <property type="molecule type" value="Genomic_DNA"/>
</dbReference>
<dbReference type="AlphaFoldDB" id="A0A4U3KYI2"/>
<name>A0A4U3KYI2_9BACT</name>
<evidence type="ECO:0000313" key="5">
    <source>
        <dbReference type="Proteomes" id="UP000305848"/>
    </source>
</evidence>
<comment type="caution">
    <text evidence="4">The sequence shown here is derived from an EMBL/GenBank/DDBJ whole genome shotgun (WGS) entry which is preliminary data.</text>
</comment>
<proteinExistence type="predicted"/>
<organism evidence="4 5">
    <name type="scientific">Ilyomonas limi</name>
    <dbReference type="NCBI Taxonomy" id="2575867"/>
    <lineage>
        <taxon>Bacteria</taxon>
        <taxon>Pseudomonadati</taxon>
        <taxon>Bacteroidota</taxon>
        <taxon>Chitinophagia</taxon>
        <taxon>Chitinophagales</taxon>
        <taxon>Chitinophagaceae</taxon>
        <taxon>Ilyomonas</taxon>
    </lineage>
</organism>
<protein>
    <submittedName>
        <fullName evidence="4">Uncharacterized protein</fullName>
    </submittedName>
</protein>
<gene>
    <name evidence="4" type="ORF">FC093_14130</name>
</gene>
<feature type="domain" description="Cell wall-active antibiotics response LiaF-like C-terminal" evidence="2">
    <location>
        <begin position="160"/>
        <end position="217"/>
    </location>
</feature>
<dbReference type="RefSeq" id="WP_137262448.1">
    <property type="nucleotide sequence ID" value="NZ_SZQL01000011.1"/>
</dbReference>
<reference evidence="4 5" key="1">
    <citation type="submission" date="2019-05" db="EMBL/GenBank/DDBJ databases">
        <title>Panacibacter sp. strain 17mud1-8 Genome sequencing and assembly.</title>
        <authorList>
            <person name="Chhetri G."/>
        </authorList>
    </citation>
    <scope>NUCLEOTIDE SEQUENCE [LARGE SCALE GENOMIC DNA]</scope>
    <source>
        <strain evidence="4 5">17mud1-8</strain>
    </source>
</reference>
<dbReference type="InterPro" id="IPR024425">
    <property type="entry name" value="LiaF-like_C"/>
</dbReference>
<feature type="domain" description="LiaF transmembrane" evidence="3">
    <location>
        <begin position="23"/>
        <end position="116"/>
    </location>
</feature>
<sequence>MNNEDIRATNRTKRTMRHEGRVFTGAFLLLAGGILLASKLGTPIPGWVFSWETFLIILGLFIGIKHRFRHPFWLILVFIGSASLIDDAFPLLNIRTYIWPVAIMILGLFFLLKPKRIRMDNWQDNDYGTPAAAPASLDNLIDITAVFAGVRRGILSKNFQGGDITAFMGGAEIDLTQADIQGTVVLDVTAVFGGVKLVVPADWEVQSHATAIFGGVEDKRFVYPALQSGKVLVLDGVAVFGGVEIKSYPMAAK</sequence>
<dbReference type="Pfam" id="PF22570">
    <property type="entry name" value="LiaF-TM"/>
    <property type="match status" value="1"/>
</dbReference>
<evidence type="ECO:0000256" key="1">
    <source>
        <dbReference type="SAM" id="Phobius"/>
    </source>
</evidence>
<keyword evidence="1" id="KW-1133">Transmembrane helix</keyword>